<dbReference type="PANTHER" id="PTHR14152">
    <property type="entry name" value="SQUAMOUS CELL CARCINOMA ANTIGEN RECOGNISED BY CYTOTOXIC T LYMPHOCYTES"/>
    <property type="match status" value="1"/>
</dbReference>
<dbReference type="GeneID" id="63689800"/>
<evidence type="ECO:0000256" key="1">
    <source>
        <dbReference type="ARBA" id="ARBA00004123"/>
    </source>
</evidence>
<feature type="region of interest" description="Disordered" evidence="6">
    <location>
        <begin position="213"/>
        <end position="233"/>
    </location>
</feature>
<feature type="region of interest" description="Disordered" evidence="6">
    <location>
        <begin position="153"/>
        <end position="183"/>
    </location>
</feature>
<keyword evidence="8" id="KW-1185">Reference proteome</keyword>
<dbReference type="PANTHER" id="PTHR14152:SF5">
    <property type="entry name" value="U4_U6.U5 TRI-SNRNP-ASSOCIATED PROTEIN 1"/>
    <property type="match status" value="1"/>
</dbReference>
<reference evidence="7 8" key="1">
    <citation type="journal article" date="2012" name="Science">
        <title>The Paleozoic origin of enzymatic lignin decomposition reconstructed from 31 fungal genomes.</title>
        <authorList>
            <person name="Floudas D."/>
            <person name="Binder M."/>
            <person name="Riley R."/>
            <person name="Barry K."/>
            <person name="Blanchette R.A."/>
            <person name="Henrissat B."/>
            <person name="Martinez A.T."/>
            <person name="Otillar R."/>
            <person name="Spatafora J.W."/>
            <person name="Yadav J.S."/>
            <person name="Aerts A."/>
            <person name="Benoit I."/>
            <person name="Boyd A."/>
            <person name="Carlson A."/>
            <person name="Copeland A."/>
            <person name="Coutinho P.M."/>
            <person name="de Vries R.P."/>
            <person name="Ferreira P."/>
            <person name="Findley K."/>
            <person name="Foster B."/>
            <person name="Gaskell J."/>
            <person name="Glotzer D."/>
            <person name="Gorecki P."/>
            <person name="Heitman J."/>
            <person name="Hesse C."/>
            <person name="Hori C."/>
            <person name="Igarashi K."/>
            <person name="Jurgens J.A."/>
            <person name="Kallen N."/>
            <person name="Kersten P."/>
            <person name="Kohler A."/>
            <person name="Kuees U."/>
            <person name="Kumar T.K.A."/>
            <person name="Kuo A."/>
            <person name="LaButti K."/>
            <person name="Larrondo L.F."/>
            <person name="Lindquist E."/>
            <person name="Ling A."/>
            <person name="Lombard V."/>
            <person name="Lucas S."/>
            <person name="Lundell T."/>
            <person name="Martin R."/>
            <person name="McLaughlin D.J."/>
            <person name="Morgenstern I."/>
            <person name="Morin E."/>
            <person name="Murat C."/>
            <person name="Nagy L.G."/>
            <person name="Nolan M."/>
            <person name="Ohm R.A."/>
            <person name="Patyshakuliyeva A."/>
            <person name="Rokas A."/>
            <person name="Ruiz-Duenas F.J."/>
            <person name="Sabat G."/>
            <person name="Salamov A."/>
            <person name="Samejima M."/>
            <person name="Schmutz J."/>
            <person name="Slot J.C."/>
            <person name="St John F."/>
            <person name="Stenlid J."/>
            <person name="Sun H."/>
            <person name="Sun S."/>
            <person name="Syed K."/>
            <person name="Tsang A."/>
            <person name="Wiebenga A."/>
            <person name="Young D."/>
            <person name="Pisabarro A."/>
            <person name="Eastwood D.C."/>
            <person name="Martin F."/>
            <person name="Cullen D."/>
            <person name="Grigoriev I.V."/>
            <person name="Hibbett D.S."/>
        </authorList>
    </citation>
    <scope>NUCLEOTIDE SEQUENCE [LARGE SCALE GENOMIC DNA]</scope>
    <source>
        <strain evidence="7 8">DJM-731 SS1</strain>
    </source>
</reference>
<evidence type="ECO:0000256" key="2">
    <source>
        <dbReference type="ARBA" id="ARBA00006076"/>
    </source>
</evidence>
<dbReference type="RefSeq" id="XP_040631735.1">
    <property type="nucleotide sequence ID" value="XM_040774738.1"/>
</dbReference>
<evidence type="ECO:0000256" key="3">
    <source>
        <dbReference type="ARBA" id="ARBA00022664"/>
    </source>
</evidence>
<dbReference type="Proteomes" id="UP000030653">
    <property type="component" value="Unassembled WGS sequence"/>
</dbReference>
<feature type="compositionally biased region" description="Acidic residues" evidence="6">
    <location>
        <begin position="153"/>
        <end position="163"/>
    </location>
</feature>
<organism evidence="7 8">
    <name type="scientific">Dacryopinax primogenitus (strain DJM 731)</name>
    <name type="common">Brown rot fungus</name>
    <dbReference type="NCBI Taxonomy" id="1858805"/>
    <lineage>
        <taxon>Eukaryota</taxon>
        <taxon>Fungi</taxon>
        <taxon>Dikarya</taxon>
        <taxon>Basidiomycota</taxon>
        <taxon>Agaricomycotina</taxon>
        <taxon>Dacrymycetes</taxon>
        <taxon>Dacrymycetales</taxon>
        <taxon>Dacrymycetaceae</taxon>
        <taxon>Dacryopinax</taxon>
    </lineage>
</organism>
<feature type="region of interest" description="Disordered" evidence="6">
    <location>
        <begin position="20"/>
        <end position="74"/>
    </location>
</feature>
<dbReference type="GO" id="GO:0000481">
    <property type="term" value="P:maturation of 5S rRNA"/>
    <property type="evidence" value="ECO:0007669"/>
    <property type="project" value="TreeGrafter"/>
</dbReference>
<evidence type="ECO:0000256" key="5">
    <source>
        <dbReference type="ARBA" id="ARBA00023242"/>
    </source>
</evidence>
<dbReference type="OMA" id="KRRDYTG"/>
<dbReference type="InterPro" id="IPR045347">
    <property type="entry name" value="HIND"/>
</dbReference>
<evidence type="ECO:0000313" key="7">
    <source>
        <dbReference type="EMBL" id="EJU04841.1"/>
    </source>
</evidence>
<evidence type="ECO:0000256" key="4">
    <source>
        <dbReference type="ARBA" id="ARBA00023187"/>
    </source>
</evidence>
<feature type="region of interest" description="Disordered" evidence="6">
    <location>
        <begin position="665"/>
        <end position="782"/>
    </location>
</feature>
<dbReference type="InterPro" id="IPR005011">
    <property type="entry name" value="SNU66/SART1"/>
</dbReference>
<protein>
    <submittedName>
        <fullName evidence="7">SART-1 protein</fullName>
    </submittedName>
</protein>
<dbReference type="GO" id="GO:0045292">
    <property type="term" value="P:mRNA cis splicing, via spliceosome"/>
    <property type="evidence" value="ECO:0007669"/>
    <property type="project" value="TreeGrafter"/>
</dbReference>
<feature type="compositionally biased region" description="Basic residues" evidence="6">
    <location>
        <begin position="267"/>
        <end position="277"/>
    </location>
</feature>
<feature type="region of interest" description="Disordered" evidence="6">
    <location>
        <begin position="264"/>
        <end position="286"/>
    </location>
</feature>
<name>M5G3N0_DACPD</name>
<dbReference type="OrthoDB" id="5583at2759"/>
<dbReference type="GO" id="GO:0046540">
    <property type="term" value="C:U4/U6 x U5 tri-snRNP complex"/>
    <property type="evidence" value="ECO:0007669"/>
    <property type="project" value="InterPro"/>
</dbReference>
<feature type="compositionally biased region" description="Basic and acidic residues" evidence="6">
    <location>
        <begin position="665"/>
        <end position="682"/>
    </location>
</feature>
<dbReference type="STRING" id="1858805.M5G3N0"/>
<sequence length="782" mass="87170">MADAESISLEETNKIRISLGLKPLTADSPPPEESAERKAQKNFEAEQERQRKERDAEARNKRELNKRLKGATLGDADVELDDTKAWLKASKRREKELAERRQRELESMDKVFQGEDYSEKDLQGLKVSHDLDVIDEGQERILTLKDSRILDNEEDELFDEEMARDEKDQKRHELKTKRRDYKGYDDDEFASGGEFGKKTVLVKYDEDIKEAPETGFRIGGPSRPTKKSQRAAEEAAAAAVNKTLLSIDYSKNLEMTDYLKEGDVGFKKPKSKKKRSTRQVEVDPDLLPTTAVIAPNGKSVNEEGMDVDIKPTISNPRTRDLDTNFVDDDELQAALARSRRAKTAKVKKISPEELARQRKRMMDEKKDVKMEVAEPDIVPAEDDGLTIDDTTEFIRNVTLQPVIIKLQTQPKQEDSATSVPSPKVKEEHMEEDEAMSELEAGEVDEDEEMNEEDMLQAIEGVIMEAAEAVKQEEVNREIGITNEPVLQGAGLASALSLLRQQGLIAKPNAAMVEREKIQKERDTWLTDHNRQLAIREMERMRSRGSGAAQGTSASDAREVAKLYENYKPDVNIEYHDEFGRTLTPKEAWKALSHRFHGKGSGRAKTEKRLKKIAEERKREAMASGDTPTGMNEAFQARQQKIGQAHMVLSVGQRGAVPQAAEVLDRKALAKRPEEKTRKKESSKLSQSFTNGDPHGLINVTLPTSANLPASPANASGEVSPSPVSGRGMKPAFARITSVEPSQSAPGSGGASPLVNGERTKVAFGLKRKAADEGEGTPPSKRR</sequence>
<dbReference type="Pfam" id="PF03343">
    <property type="entry name" value="SART-1"/>
    <property type="match status" value="1"/>
</dbReference>
<feature type="compositionally biased region" description="Basic and acidic residues" evidence="6">
    <location>
        <begin position="34"/>
        <end position="66"/>
    </location>
</feature>
<dbReference type="EMBL" id="JH795857">
    <property type="protein sequence ID" value="EJU04841.1"/>
    <property type="molecule type" value="Genomic_DNA"/>
</dbReference>
<keyword evidence="3" id="KW-0507">mRNA processing</keyword>
<gene>
    <name evidence="7" type="ORF">DACRYDRAFT_47045</name>
</gene>
<comment type="subcellular location">
    <subcellularLocation>
        <location evidence="1">Nucleus</location>
    </subcellularLocation>
</comment>
<comment type="similarity">
    <text evidence="2">Belongs to the SNU66/SART1 family.</text>
</comment>
<accession>M5G3N0</accession>
<evidence type="ECO:0000256" key="6">
    <source>
        <dbReference type="SAM" id="MobiDB-lite"/>
    </source>
</evidence>
<dbReference type="HOGENOM" id="CLU_009379_2_1_1"/>
<keyword evidence="5" id="KW-0539">Nucleus</keyword>
<feature type="region of interest" description="Disordered" evidence="6">
    <location>
        <begin position="408"/>
        <end position="437"/>
    </location>
</feature>
<evidence type="ECO:0000313" key="8">
    <source>
        <dbReference type="Proteomes" id="UP000030653"/>
    </source>
</evidence>
<feature type="compositionally biased region" description="Polar residues" evidence="6">
    <location>
        <begin position="408"/>
        <end position="420"/>
    </location>
</feature>
<feature type="compositionally biased region" description="Low complexity" evidence="6">
    <location>
        <begin position="701"/>
        <end position="715"/>
    </location>
</feature>
<dbReference type="AlphaFoldDB" id="M5G3N0"/>
<keyword evidence="4" id="KW-0508">mRNA splicing</keyword>
<proteinExistence type="inferred from homology"/>
<dbReference type="Pfam" id="PF19252">
    <property type="entry name" value="HIND"/>
    <property type="match status" value="1"/>
</dbReference>